<dbReference type="Pfam" id="PF01636">
    <property type="entry name" value="APH"/>
    <property type="match status" value="1"/>
</dbReference>
<dbReference type="InterPro" id="IPR002575">
    <property type="entry name" value="Aminoglycoside_PTrfase"/>
</dbReference>
<evidence type="ECO:0000313" key="4">
    <source>
        <dbReference type="EMBL" id="QBZ65826.1"/>
    </source>
</evidence>
<dbReference type="InterPro" id="IPR055080">
    <property type="entry name" value="Gal80p-like_C"/>
</dbReference>
<feature type="domain" description="Gfo/Idh/MocA-like oxidoreductase N-terminal" evidence="1">
    <location>
        <begin position="530"/>
        <end position="650"/>
    </location>
</feature>
<dbReference type="Pfam" id="PF01408">
    <property type="entry name" value="GFO_IDH_MocA"/>
    <property type="match status" value="1"/>
</dbReference>
<evidence type="ECO:0000259" key="3">
    <source>
        <dbReference type="Pfam" id="PF22685"/>
    </source>
</evidence>
<dbReference type="AlphaFoldDB" id="A0A4P7NV61"/>
<dbReference type="InterPro" id="IPR000683">
    <property type="entry name" value="Gfo/Idh/MocA-like_OxRdtase_N"/>
</dbReference>
<dbReference type="PANTHER" id="PTHR43708:SF1">
    <property type="entry name" value="GALACTOSE_LACTOSE METABOLISM REGULATORY PROTEIN GAL80"/>
    <property type="match status" value="1"/>
</dbReference>
<dbReference type="InterPro" id="IPR011009">
    <property type="entry name" value="Kinase-like_dom_sf"/>
</dbReference>
<feature type="domain" description="Aminoglycoside phosphotransferase" evidence="2">
    <location>
        <begin position="280"/>
        <end position="456"/>
    </location>
</feature>
<gene>
    <name evidence="4" type="ORF">PoMZ_12792</name>
</gene>
<reference evidence="4 5" key="1">
    <citation type="journal article" date="2019" name="Mol. Biol. Evol.">
        <title>Blast fungal genomes show frequent chromosomal changes, gene gains and losses, and effector gene turnover.</title>
        <authorList>
            <person name="Gomez Luciano L.B."/>
            <person name="Jason Tsai I."/>
            <person name="Chuma I."/>
            <person name="Tosa Y."/>
            <person name="Chen Y.H."/>
            <person name="Li J.Y."/>
            <person name="Li M.Y."/>
            <person name="Jade Lu M.Y."/>
            <person name="Nakayashiki H."/>
            <person name="Li W.H."/>
        </authorList>
    </citation>
    <scope>NUCLEOTIDE SEQUENCE [LARGE SCALE GENOMIC DNA]</scope>
    <source>
        <strain evidence="4">MZ5-1-6</strain>
    </source>
</reference>
<proteinExistence type="predicted"/>
<dbReference type="Pfam" id="PF22685">
    <property type="entry name" value="Gal80p_C-like"/>
    <property type="match status" value="1"/>
</dbReference>
<dbReference type="InterPro" id="IPR036291">
    <property type="entry name" value="NAD(P)-bd_dom_sf"/>
</dbReference>
<dbReference type="Proteomes" id="UP000294847">
    <property type="component" value="Chromosome 7"/>
</dbReference>
<accession>A0A4P7NV61</accession>
<dbReference type="Gene3D" id="3.40.50.720">
    <property type="entry name" value="NAD(P)-binding Rossmann-like Domain"/>
    <property type="match status" value="1"/>
</dbReference>
<dbReference type="GO" id="GO:0000166">
    <property type="term" value="F:nucleotide binding"/>
    <property type="evidence" value="ECO:0007669"/>
    <property type="project" value="InterPro"/>
</dbReference>
<feature type="domain" description="Gal80p-like C-terminal" evidence="3">
    <location>
        <begin position="667"/>
        <end position="816"/>
    </location>
</feature>
<dbReference type="SUPFAM" id="SSF56112">
    <property type="entry name" value="Protein kinase-like (PK-like)"/>
    <property type="match status" value="1"/>
</dbReference>
<organism evidence="4 5">
    <name type="scientific">Pyricularia oryzae</name>
    <name type="common">Rice blast fungus</name>
    <name type="synonym">Magnaporthe oryzae</name>
    <dbReference type="NCBI Taxonomy" id="318829"/>
    <lineage>
        <taxon>Eukaryota</taxon>
        <taxon>Fungi</taxon>
        <taxon>Dikarya</taxon>
        <taxon>Ascomycota</taxon>
        <taxon>Pezizomycotina</taxon>
        <taxon>Sordariomycetes</taxon>
        <taxon>Sordariomycetidae</taxon>
        <taxon>Magnaporthales</taxon>
        <taxon>Pyriculariaceae</taxon>
        <taxon>Pyricularia</taxon>
    </lineage>
</organism>
<dbReference type="SUPFAM" id="SSF51735">
    <property type="entry name" value="NAD(P)-binding Rossmann-fold domains"/>
    <property type="match status" value="1"/>
</dbReference>
<dbReference type="Gene3D" id="3.30.360.10">
    <property type="entry name" value="Dihydrodipicolinate Reductase, domain 2"/>
    <property type="match status" value="1"/>
</dbReference>
<evidence type="ECO:0000313" key="5">
    <source>
        <dbReference type="Proteomes" id="UP000294847"/>
    </source>
</evidence>
<dbReference type="SUPFAM" id="SSF55347">
    <property type="entry name" value="Glyceraldehyde-3-phosphate dehydrogenase-like, C-terminal domain"/>
    <property type="match status" value="1"/>
</dbReference>
<name>A0A4P7NV61_PYROR</name>
<dbReference type="InterPro" id="IPR051317">
    <property type="entry name" value="Gfo/Idh/MocA_oxidoreduct"/>
</dbReference>
<evidence type="ECO:0008006" key="6">
    <source>
        <dbReference type="Google" id="ProtNLM"/>
    </source>
</evidence>
<evidence type="ECO:0000259" key="1">
    <source>
        <dbReference type="Pfam" id="PF01408"/>
    </source>
</evidence>
<evidence type="ECO:0000259" key="2">
    <source>
        <dbReference type="Pfam" id="PF01636"/>
    </source>
</evidence>
<dbReference type="EMBL" id="CP034210">
    <property type="protein sequence ID" value="QBZ65826.1"/>
    <property type="molecule type" value="Genomic_DNA"/>
</dbReference>
<sequence>MAALPHASQRADAIVLEACALIDSGGLPHPSPRLLKNFILQALDPRAPANFVLKTCEPFKYDATGLGLHARLSELLADCVPAQEAIFRRDGGMCCITGKKGTADDPLIVAPVIQIPSMWCAAERLPSSWIEYNIQELEVGVNSESIEIDGHLALLGDRSRRGLPKVDPKFPGTHARFTESMRWLALVEDMEKLNTPKPKQTGLGTSFLGLRSGLASLGSSFAQRLGDILLAIWRRFPDSMRVAFYKLLRKVGHRLYGRARADTANTQRLPFGLYFKTGAHPEVMRNEFRALQIVREHTNIPVPRPIDLAFIPDGVDSDNDQGFMVMSRMPGHQLAVAHDMISELDEAGFVAQMQDYVRQLRNIPNIVSSEYQICNTLGGPLRDERDSWGAPRGPYADDPGRSGHEIYFTHGDLNDRNVLIGIVPLPDGSRGWRVAGIVDWQFAGFLPEYCEYTKSMYEGFRFSRRVQQMYHTIFKGLGDYTKEYDVEFRPSDRAGHCVIPVFLHHITASHKPQIRPRSPNSDMPELPKPIRVGILGLSATGSWSVASHLPALLSLPESYAIVAVCNSSEASSQAAIKEYNLPVATKAYGSPEQLADDPDVDLVVSSTNVVLHKQTLLPSIRKGKAVFCEWPLGRNLAEAQELLDEIKRRNDGDVSRTVIGLQGRYSPVVKKLSEILSSGRVGKLQRTSFSAPAGYCGDEGLEEHEYFFREADGGNLVSIFFLHIIESVLFGLGGREFAHLDAVLGGVGGEVQLKNKSGDVVRTMVRETHKSVAIQGVLDDGSELSLQLWGGKGAPGDKESTYWRVVGDKGEVRVRGTGPNLQMGGDEVSMSVLDYASGEEEVVALAAEELKPVPANNVARLYAKFAEGRAGEYPDWEWAVKRHMLIDEIYKKNAARS</sequence>
<protein>
    <recommendedName>
        <fullName evidence="6">Gfo/Idh/MocA-like oxidoreductase N-terminal domain-containing protein</fullName>
    </recommendedName>
</protein>
<dbReference type="CDD" id="cd05120">
    <property type="entry name" value="APH_ChoK_like"/>
    <property type="match status" value="1"/>
</dbReference>
<dbReference type="PANTHER" id="PTHR43708">
    <property type="entry name" value="CONSERVED EXPRESSED OXIDOREDUCTASE (EUROFUNG)"/>
    <property type="match status" value="1"/>
</dbReference>